<dbReference type="EMBL" id="QWIS01000017">
    <property type="protein sequence ID" value="RMZ15732.1"/>
    <property type="molecule type" value="Genomic_DNA"/>
</dbReference>
<feature type="transmembrane region" description="Helical" evidence="6">
    <location>
        <begin position="424"/>
        <end position="442"/>
    </location>
</feature>
<dbReference type="InterPro" id="IPR011701">
    <property type="entry name" value="MFS"/>
</dbReference>
<evidence type="ECO:0000256" key="6">
    <source>
        <dbReference type="SAM" id="Phobius"/>
    </source>
</evidence>
<name>A0A3M7HRR4_HORWE</name>
<dbReference type="InterPro" id="IPR036259">
    <property type="entry name" value="MFS_trans_sf"/>
</dbReference>
<proteinExistence type="predicted"/>
<dbReference type="CDD" id="cd17330">
    <property type="entry name" value="MFS_SLC46_TetA_like"/>
    <property type="match status" value="1"/>
</dbReference>
<dbReference type="GO" id="GO:0016020">
    <property type="term" value="C:membrane"/>
    <property type="evidence" value="ECO:0007669"/>
    <property type="project" value="UniProtKB-SubCell"/>
</dbReference>
<evidence type="ECO:0000313" key="8">
    <source>
        <dbReference type="EMBL" id="RMZ15732.1"/>
    </source>
</evidence>
<accession>A0A3M7HRR4</accession>
<keyword evidence="2" id="KW-0813">Transport</keyword>
<evidence type="ECO:0000256" key="1">
    <source>
        <dbReference type="ARBA" id="ARBA00004141"/>
    </source>
</evidence>
<protein>
    <recommendedName>
        <fullName evidence="7">Major facilitator superfamily (MFS) profile domain-containing protein</fullName>
    </recommendedName>
</protein>
<evidence type="ECO:0000256" key="3">
    <source>
        <dbReference type="ARBA" id="ARBA00022692"/>
    </source>
</evidence>
<organism evidence="8 9">
    <name type="scientific">Hortaea werneckii</name>
    <name type="common">Black yeast</name>
    <name type="synonym">Cladosporium werneckii</name>
    <dbReference type="NCBI Taxonomy" id="91943"/>
    <lineage>
        <taxon>Eukaryota</taxon>
        <taxon>Fungi</taxon>
        <taxon>Dikarya</taxon>
        <taxon>Ascomycota</taxon>
        <taxon>Pezizomycotina</taxon>
        <taxon>Dothideomycetes</taxon>
        <taxon>Dothideomycetidae</taxon>
        <taxon>Mycosphaerellales</taxon>
        <taxon>Teratosphaeriaceae</taxon>
        <taxon>Hortaea</taxon>
    </lineage>
</organism>
<dbReference type="Gene3D" id="1.20.1250.20">
    <property type="entry name" value="MFS general substrate transporter like domains"/>
    <property type="match status" value="1"/>
</dbReference>
<dbReference type="Proteomes" id="UP000280598">
    <property type="component" value="Unassembled WGS sequence"/>
</dbReference>
<dbReference type="SUPFAM" id="SSF103473">
    <property type="entry name" value="MFS general substrate transporter"/>
    <property type="match status" value="1"/>
</dbReference>
<feature type="transmembrane region" description="Helical" evidence="6">
    <location>
        <begin position="92"/>
        <end position="110"/>
    </location>
</feature>
<evidence type="ECO:0000313" key="9">
    <source>
        <dbReference type="Proteomes" id="UP000280598"/>
    </source>
</evidence>
<dbReference type="GO" id="GO:0022857">
    <property type="term" value="F:transmembrane transporter activity"/>
    <property type="evidence" value="ECO:0007669"/>
    <property type="project" value="InterPro"/>
</dbReference>
<dbReference type="VEuPathDB" id="FungiDB:BTJ68_13638"/>
<dbReference type="PANTHER" id="PTHR23504">
    <property type="entry name" value="MAJOR FACILITATOR SUPERFAMILY DOMAIN-CONTAINING PROTEIN 10"/>
    <property type="match status" value="1"/>
</dbReference>
<evidence type="ECO:0000256" key="2">
    <source>
        <dbReference type="ARBA" id="ARBA00022448"/>
    </source>
</evidence>
<evidence type="ECO:0000256" key="5">
    <source>
        <dbReference type="ARBA" id="ARBA00023136"/>
    </source>
</evidence>
<dbReference type="InterPro" id="IPR020846">
    <property type="entry name" value="MFS_dom"/>
</dbReference>
<gene>
    <name evidence="8" type="ORF">D0860_01475</name>
</gene>
<dbReference type="PROSITE" id="PS50850">
    <property type="entry name" value="MFS"/>
    <property type="match status" value="1"/>
</dbReference>
<keyword evidence="3 6" id="KW-0812">Transmembrane</keyword>
<feature type="transmembrane region" description="Helical" evidence="6">
    <location>
        <begin position="192"/>
        <end position="216"/>
    </location>
</feature>
<feature type="transmembrane region" description="Helical" evidence="6">
    <location>
        <begin position="58"/>
        <end position="80"/>
    </location>
</feature>
<evidence type="ECO:0000259" key="7">
    <source>
        <dbReference type="PROSITE" id="PS50850"/>
    </source>
</evidence>
<dbReference type="Pfam" id="PF07690">
    <property type="entry name" value="MFS_1"/>
    <property type="match status" value="1"/>
</dbReference>
<dbReference type="PANTHER" id="PTHR23504:SF15">
    <property type="entry name" value="MAJOR FACILITATOR SUPERFAMILY (MFS) PROFILE DOMAIN-CONTAINING PROTEIN"/>
    <property type="match status" value="1"/>
</dbReference>
<feature type="transmembrane region" description="Helical" evidence="6">
    <location>
        <begin position="116"/>
        <end position="138"/>
    </location>
</feature>
<comment type="subcellular location">
    <subcellularLocation>
        <location evidence="1">Membrane</location>
        <topology evidence="1">Multi-pass membrane protein</topology>
    </subcellularLocation>
</comment>
<feature type="transmembrane region" description="Helical" evidence="6">
    <location>
        <begin position="21"/>
        <end position="46"/>
    </location>
</feature>
<feature type="transmembrane region" description="Helical" evidence="6">
    <location>
        <begin position="389"/>
        <end position="412"/>
    </location>
</feature>
<sequence>MALPAYSPAQHAQQSFPLRQMVVLGLCRICEPIAFMSIFPYIYYMIESFNITNDGKQIALYAGLVTSAFAFAECLAGPFWGRLSDKYGRKPILLTGIAGTGISMLAFGFARDLPTALIARALGGILNGNIGVLQTTVAEVITVEAHQARAYAIMPFVWCLGSIIGSAMGGALADPVRNYPTMFSQHTIFELYPYLLTNLVCAAAVAFSMTVGFLFLEETHEDKKERRDIGLELGAWIIRRFKRAATAPLSARKGNYSDESYNLVRDDDLPPDYSSTASSPALAPVSGLPPPAYRSIEGSPRNSEANGDNMVTGQAEADFLEEQRIAREPGLSSAFTRQVIYNIVGFGILAYHTISAEQLLPVLFSMPESDTPPSLPFKFTGGFALPTKAIGGILAAQGFVQMIATMVVFPVVSRRLGSLATYRLVVLSYPLLYLAVPYLTLVPANWRMPAIWAVIVWKVTAQAFAFPSTNIMLANSAPSTKVLGTLNGVASSAASGCRAFGPTVSGILQSAGLSIGTLGLPWWTNALVAGCGAFISLCMVEEKRRSLDDEKQCGTDEEQRPLPSALDANEMDAALVAAESLNASSESHVSTPGSPLLTRMSLAPSETTKYNQKHSDYCFFPL</sequence>
<reference evidence="8 9" key="1">
    <citation type="journal article" date="2018" name="BMC Genomics">
        <title>Genomic evidence for intraspecific hybridization in a clonal and extremely halotolerant yeast.</title>
        <authorList>
            <person name="Gostincar C."/>
            <person name="Stajich J.E."/>
            <person name="Zupancic J."/>
            <person name="Zalar P."/>
            <person name="Gunde-Cimerman N."/>
        </authorList>
    </citation>
    <scope>NUCLEOTIDE SEQUENCE [LARGE SCALE GENOMIC DNA]</scope>
    <source>
        <strain evidence="8 9">EXF-562</strain>
    </source>
</reference>
<dbReference type="AlphaFoldDB" id="A0A3M7HRR4"/>
<feature type="transmembrane region" description="Helical" evidence="6">
    <location>
        <begin position="339"/>
        <end position="364"/>
    </location>
</feature>
<feature type="domain" description="Major facilitator superfamily (MFS) profile" evidence="7">
    <location>
        <begin position="20"/>
        <end position="544"/>
    </location>
</feature>
<keyword evidence="4 6" id="KW-1133">Transmembrane helix</keyword>
<keyword evidence="5 6" id="KW-0472">Membrane</keyword>
<evidence type="ECO:0000256" key="4">
    <source>
        <dbReference type="ARBA" id="ARBA00022989"/>
    </source>
</evidence>
<comment type="caution">
    <text evidence="8">The sequence shown here is derived from an EMBL/GenBank/DDBJ whole genome shotgun (WGS) entry which is preliminary data.</text>
</comment>
<feature type="transmembrane region" description="Helical" evidence="6">
    <location>
        <begin position="150"/>
        <end position="172"/>
    </location>
</feature>